<accession>A0A1B6PCW3</accession>
<feature type="domain" description="Leucine-rich repeat-containing N-terminal plant-type" evidence="11">
    <location>
        <begin position="71"/>
        <end position="112"/>
    </location>
</feature>
<dbReference type="EMBL" id="CM000767">
    <property type="protein sequence ID" value="KXG23540.1"/>
    <property type="molecule type" value="Genomic_DNA"/>
</dbReference>
<dbReference type="SMART" id="SM00369">
    <property type="entry name" value="LRR_TYP"/>
    <property type="match status" value="8"/>
</dbReference>
<dbReference type="AlphaFoldDB" id="A0A1B6PCW3"/>
<keyword evidence="7" id="KW-1133">Transmembrane helix</keyword>
<keyword evidence="6" id="KW-0677">Repeat</keyword>
<feature type="region of interest" description="Disordered" evidence="10">
    <location>
        <begin position="1"/>
        <end position="25"/>
    </location>
</feature>
<dbReference type="eggNOG" id="KOG0619">
    <property type="taxonomic scope" value="Eukaryota"/>
</dbReference>
<dbReference type="FunFam" id="3.80.10.10:FF:000233">
    <property type="entry name" value="Leucine-rich repeat receptor-like protein kinase TDR"/>
    <property type="match status" value="1"/>
</dbReference>
<reference evidence="12 13" key="1">
    <citation type="journal article" date="2009" name="Nature">
        <title>The Sorghum bicolor genome and the diversification of grasses.</title>
        <authorList>
            <person name="Paterson A.H."/>
            <person name="Bowers J.E."/>
            <person name="Bruggmann R."/>
            <person name="Dubchak I."/>
            <person name="Grimwood J."/>
            <person name="Gundlach H."/>
            <person name="Haberer G."/>
            <person name="Hellsten U."/>
            <person name="Mitros T."/>
            <person name="Poliakov A."/>
            <person name="Schmutz J."/>
            <person name="Spannagl M."/>
            <person name="Tang H."/>
            <person name="Wang X."/>
            <person name="Wicker T."/>
            <person name="Bharti A.K."/>
            <person name="Chapman J."/>
            <person name="Feltus F.A."/>
            <person name="Gowik U."/>
            <person name="Grigoriev I.V."/>
            <person name="Lyons E."/>
            <person name="Maher C.A."/>
            <person name="Martis M."/>
            <person name="Narechania A."/>
            <person name="Otillar R.P."/>
            <person name="Penning B.W."/>
            <person name="Salamov A.A."/>
            <person name="Wang Y."/>
            <person name="Zhang L."/>
            <person name="Carpita N.C."/>
            <person name="Freeling M."/>
            <person name="Gingle A.R."/>
            <person name="Hash C.T."/>
            <person name="Keller B."/>
            <person name="Klein P."/>
            <person name="Kresovich S."/>
            <person name="McCann M.C."/>
            <person name="Ming R."/>
            <person name="Peterson D.G."/>
            <person name="Mehboob-ur-Rahman"/>
            <person name="Ware D."/>
            <person name="Westhoff P."/>
            <person name="Mayer K.F."/>
            <person name="Messing J."/>
            <person name="Rokhsar D.S."/>
        </authorList>
    </citation>
    <scope>NUCLEOTIDE SEQUENCE [LARGE SCALE GENOMIC DNA]</scope>
    <source>
        <strain evidence="13">cv. BTx623</strain>
    </source>
</reference>
<keyword evidence="2" id="KW-1003">Cell membrane</keyword>
<dbReference type="InParanoid" id="A0A1B6PCW3"/>
<dbReference type="Pfam" id="PF13855">
    <property type="entry name" value="LRR_8"/>
    <property type="match status" value="2"/>
</dbReference>
<dbReference type="STRING" id="4558.A0A1B6PCW3"/>
<dbReference type="SUPFAM" id="SSF52047">
    <property type="entry name" value="RNI-like"/>
    <property type="match status" value="1"/>
</dbReference>
<dbReference type="Pfam" id="PF08263">
    <property type="entry name" value="LRRNT_2"/>
    <property type="match status" value="1"/>
</dbReference>
<dbReference type="InterPro" id="IPR001611">
    <property type="entry name" value="Leu-rich_rpt"/>
</dbReference>
<dbReference type="Gramene" id="KXG23540">
    <property type="protein sequence ID" value="KXG23540"/>
    <property type="gene ID" value="SORBI_3008G107300"/>
</dbReference>
<reference evidence="13" key="2">
    <citation type="journal article" date="2018" name="Plant J.">
        <title>The Sorghum bicolor reference genome: improved assembly, gene annotations, a transcriptome atlas, and signatures of genome organization.</title>
        <authorList>
            <person name="McCormick R.F."/>
            <person name="Truong S.K."/>
            <person name="Sreedasyam A."/>
            <person name="Jenkins J."/>
            <person name="Shu S."/>
            <person name="Sims D."/>
            <person name="Kennedy M."/>
            <person name="Amirebrahimi M."/>
            <person name="Weers B.D."/>
            <person name="McKinley B."/>
            <person name="Mattison A."/>
            <person name="Morishige D.T."/>
            <person name="Grimwood J."/>
            <person name="Schmutz J."/>
            <person name="Mullet J.E."/>
        </authorList>
    </citation>
    <scope>NUCLEOTIDE SEQUENCE [LARGE SCALE GENOMIC DNA]</scope>
    <source>
        <strain evidence="13">cv. BTx623</strain>
    </source>
</reference>
<dbReference type="Pfam" id="PF00560">
    <property type="entry name" value="LRR_1"/>
    <property type="match status" value="5"/>
</dbReference>
<dbReference type="PANTHER" id="PTHR48060:SF19">
    <property type="entry name" value="LEUCINE-RICH REPEAT-CONTAINING N-TERMINAL PLANT-TYPE DOMAIN-CONTAINING PROTEIN"/>
    <property type="match status" value="1"/>
</dbReference>
<keyword evidence="3" id="KW-0433">Leucine-rich repeat</keyword>
<dbReference type="GO" id="GO:0009791">
    <property type="term" value="P:post-embryonic development"/>
    <property type="evidence" value="ECO:0007669"/>
    <property type="project" value="UniProtKB-ARBA"/>
</dbReference>
<name>A0A1B6PCW3_SORBI</name>
<evidence type="ECO:0000256" key="1">
    <source>
        <dbReference type="ARBA" id="ARBA00004251"/>
    </source>
</evidence>
<protein>
    <recommendedName>
        <fullName evidence="11">Leucine-rich repeat-containing N-terminal plant-type domain-containing protein</fullName>
    </recommendedName>
</protein>
<keyword evidence="8" id="KW-0472">Membrane</keyword>
<organism evidence="12 13">
    <name type="scientific">Sorghum bicolor</name>
    <name type="common">Sorghum</name>
    <name type="synonym">Sorghum vulgare</name>
    <dbReference type="NCBI Taxonomy" id="4558"/>
    <lineage>
        <taxon>Eukaryota</taxon>
        <taxon>Viridiplantae</taxon>
        <taxon>Streptophyta</taxon>
        <taxon>Embryophyta</taxon>
        <taxon>Tracheophyta</taxon>
        <taxon>Spermatophyta</taxon>
        <taxon>Magnoliopsida</taxon>
        <taxon>Liliopsida</taxon>
        <taxon>Poales</taxon>
        <taxon>Poaceae</taxon>
        <taxon>PACMAD clade</taxon>
        <taxon>Panicoideae</taxon>
        <taxon>Andropogonodae</taxon>
        <taxon>Andropogoneae</taxon>
        <taxon>Sorghinae</taxon>
        <taxon>Sorghum</taxon>
    </lineage>
</organism>
<evidence type="ECO:0000256" key="10">
    <source>
        <dbReference type="SAM" id="MobiDB-lite"/>
    </source>
</evidence>
<dbReference type="GO" id="GO:0005886">
    <property type="term" value="C:plasma membrane"/>
    <property type="evidence" value="ECO:0007669"/>
    <property type="project" value="UniProtKB-SubCell"/>
</dbReference>
<dbReference type="InterPro" id="IPR013210">
    <property type="entry name" value="LRR_N_plant-typ"/>
</dbReference>
<keyword evidence="13" id="KW-1185">Reference proteome</keyword>
<dbReference type="SUPFAM" id="SSF52058">
    <property type="entry name" value="L domain-like"/>
    <property type="match status" value="2"/>
</dbReference>
<dbReference type="FunFam" id="3.80.10.10:FF:000299">
    <property type="entry name" value="Piriformospora indica-insensitive protein 2"/>
    <property type="match status" value="1"/>
</dbReference>
<keyword evidence="9" id="KW-0325">Glycoprotein</keyword>
<evidence type="ECO:0000259" key="11">
    <source>
        <dbReference type="Pfam" id="PF08263"/>
    </source>
</evidence>
<dbReference type="Gene3D" id="3.80.10.10">
    <property type="entry name" value="Ribonuclease Inhibitor"/>
    <property type="match status" value="4"/>
</dbReference>
<dbReference type="FunFam" id="3.80.10.10:FF:000403">
    <property type="entry name" value="Receptor-like protein 2"/>
    <property type="match status" value="1"/>
</dbReference>
<dbReference type="InterPro" id="IPR053211">
    <property type="entry name" value="DNA_repair-toleration"/>
</dbReference>
<dbReference type="InterPro" id="IPR032675">
    <property type="entry name" value="LRR_dom_sf"/>
</dbReference>
<evidence type="ECO:0000256" key="4">
    <source>
        <dbReference type="ARBA" id="ARBA00022692"/>
    </source>
</evidence>
<keyword evidence="4" id="KW-0812">Transmembrane</keyword>
<sequence>MMMMKNHQTSKQSKDETTHTSSPTIESILIPRRNQMMIMENHQAIVLGFGTLGVVLLLSLVSPATSCTPLEEASLLQFLNELSPAGPSHTLLSETWRNSTASCCAWEGVTCDGNGTVTELLLPSRGLEGNISASLGNLTGLRRLDLSRNSLSGGLPPELMSSASVLVLDVSFNRLSGELQEYSPSSLEYHPLQVLNVSSNFFFGDFPSTAWGKKPDLVEINASHNSFHDGVPYSFCFGSPSSFAVLDLSYNLFTGGIPSGIGECSALRVLKVGHNDIGGEIPDELFNATSLEQLSFPQSGLTGELRGELVAKLGALQILDLQGNNLVGEIPDSIGELHRLKELHLGRNTMRGELSKVNFSGLPSLEILDLTSNSFTGEIPESVYSCSKLTTLQLSSNRFHGQISRSLANLISLSFLSLANNAFKNITNVLYALGNSKNITTLLLQFNFRGSCLLSGNIPLWLSKLTRLEILDLANNRLTGPIPVWIDSLSFLYHLDLSNNRLTEDIPTANVAVLSAPISVLFPDQETDGVFPAVLNLSNNHLTGTIPSEIGQLKSLVVLNLSFNSLSGSNPQELCNLTNLQVVDLSHNHLTCSIPSALNNLHMLSTFDVSYNDLEGEIPTLFHTTSSLLSWQNELLERSSLQFLLVRSSLSECYMIRQSCPDIWQCKPCSSF</sequence>
<dbReference type="PANTHER" id="PTHR48060">
    <property type="entry name" value="DNA DAMAGE-REPAIR/TOLERATION PROTEIN DRT100"/>
    <property type="match status" value="1"/>
</dbReference>
<evidence type="ECO:0000256" key="6">
    <source>
        <dbReference type="ARBA" id="ARBA00022737"/>
    </source>
</evidence>
<proteinExistence type="predicted"/>
<evidence type="ECO:0000313" key="12">
    <source>
        <dbReference type="EMBL" id="KXG23540.1"/>
    </source>
</evidence>
<keyword evidence="5" id="KW-0732">Signal</keyword>
<evidence type="ECO:0000256" key="8">
    <source>
        <dbReference type="ARBA" id="ARBA00023136"/>
    </source>
</evidence>
<evidence type="ECO:0000256" key="9">
    <source>
        <dbReference type="ARBA" id="ARBA00023180"/>
    </source>
</evidence>
<evidence type="ECO:0000313" key="13">
    <source>
        <dbReference type="Proteomes" id="UP000000768"/>
    </source>
</evidence>
<dbReference type="Proteomes" id="UP000000768">
    <property type="component" value="Chromosome 8"/>
</dbReference>
<dbReference type="OMA" id="ILWENKF"/>
<gene>
    <name evidence="12" type="ORF">SORBI_3008G107300</name>
</gene>
<feature type="compositionally biased region" description="Polar residues" evidence="10">
    <location>
        <begin position="1"/>
        <end position="11"/>
    </location>
</feature>
<comment type="subcellular location">
    <subcellularLocation>
        <location evidence="1">Cell membrane</location>
        <topology evidence="1">Single-pass type I membrane protein</topology>
    </subcellularLocation>
</comment>
<evidence type="ECO:0000256" key="7">
    <source>
        <dbReference type="ARBA" id="ARBA00022989"/>
    </source>
</evidence>
<dbReference type="InterPro" id="IPR003591">
    <property type="entry name" value="Leu-rich_rpt_typical-subtyp"/>
</dbReference>
<evidence type="ECO:0000256" key="5">
    <source>
        <dbReference type="ARBA" id="ARBA00022729"/>
    </source>
</evidence>
<evidence type="ECO:0000256" key="3">
    <source>
        <dbReference type="ARBA" id="ARBA00022614"/>
    </source>
</evidence>
<evidence type="ECO:0000256" key="2">
    <source>
        <dbReference type="ARBA" id="ARBA00022475"/>
    </source>
</evidence>
<dbReference type="PRINTS" id="PR00019">
    <property type="entry name" value="LEURICHRPT"/>
</dbReference>